<gene>
    <name evidence="7" type="ORF">COY61_01125</name>
</gene>
<protein>
    <recommendedName>
        <fullName evidence="5">Peptidyl-prolyl cis-trans isomerase</fullName>
        <shortName evidence="5">PPIase</shortName>
        <ecNumber evidence="5">5.2.1.8</ecNumber>
    </recommendedName>
</protein>
<evidence type="ECO:0000259" key="6">
    <source>
        <dbReference type="PROSITE" id="PS50072"/>
    </source>
</evidence>
<accession>A0A2M7RN89</accession>
<dbReference type="PANTHER" id="PTHR45625:SF4">
    <property type="entry name" value="PEPTIDYLPROLYL ISOMERASE DOMAIN AND WD REPEAT-CONTAINING PROTEIN 1"/>
    <property type="match status" value="1"/>
</dbReference>
<dbReference type="InterPro" id="IPR029000">
    <property type="entry name" value="Cyclophilin-like_dom_sf"/>
</dbReference>
<dbReference type="GO" id="GO:0003755">
    <property type="term" value="F:peptidyl-prolyl cis-trans isomerase activity"/>
    <property type="evidence" value="ECO:0007669"/>
    <property type="project" value="UniProtKB-UniRule"/>
</dbReference>
<evidence type="ECO:0000313" key="7">
    <source>
        <dbReference type="EMBL" id="PIZ00950.1"/>
    </source>
</evidence>
<comment type="catalytic activity">
    <reaction evidence="5">
        <text>[protein]-peptidylproline (omega=180) = [protein]-peptidylproline (omega=0)</text>
        <dbReference type="Rhea" id="RHEA:16237"/>
        <dbReference type="Rhea" id="RHEA-COMP:10747"/>
        <dbReference type="Rhea" id="RHEA-COMP:10748"/>
        <dbReference type="ChEBI" id="CHEBI:83833"/>
        <dbReference type="ChEBI" id="CHEBI:83834"/>
        <dbReference type="EC" id="5.2.1.8"/>
    </reaction>
</comment>
<comment type="caution">
    <text evidence="7">The sequence shown here is derived from an EMBL/GenBank/DDBJ whole genome shotgun (WGS) entry which is preliminary data.</text>
</comment>
<dbReference type="CDD" id="cd00317">
    <property type="entry name" value="cyclophilin"/>
    <property type="match status" value="1"/>
</dbReference>
<dbReference type="InterPro" id="IPR044666">
    <property type="entry name" value="Cyclophilin_A-like"/>
</dbReference>
<dbReference type="Proteomes" id="UP000229371">
    <property type="component" value="Unassembled WGS sequence"/>
</dbReference>
<dbReference type="Pfam" id="PF00160">
    <property type="entry name" value="Pro_isomerase"/>
    <property type="match status" value="1"/>
</dbReference>
<evidence type="ECO:0000256" key="5">
    <source>
        <dbReference type="RuleBase" id="RU363019"/>
    </source>
</evidence>
<evidence type="ECO:0000256" key="2">
    <source>
        <dbReference type="ARBA" id="ARBA00007365"/>
    </source>
</evidence>
<dbReference type="PROSITE" id="PS50072">
    <property type="entry name" value="CSA_PPIASE_2"/>
    <property type="match status" value="1"/>
</dbReference>
<dbReference type="PANTHER" id="PTHR45625">
    <property type="entry name" value="PEPTIDYL-PROLYL CIS-TRANS ISOMERASE-RELATED"/>
    <property type="match status" value="1"/>
</dbReference>
<dbReference type="PIRSF" id="PIRSF001467">
    <property type="entry name" value="Peptidylpro_ismrse"/>
    <property type="match status" value="1"/>
</dbReference>
<dbReference type="InterPro" id="IPR002130">
    <property type="entry name" value="Cyclophilin-type_PPIase_dom"/>
</dbReference>
<dbReference type="InterPro" id="IPR024936">
    <property type="entry name" value="Cyclophilin-type_PPIase"/>
</dbReference>
<feature type="domain" description="PPIase cyclophilin-type" evidence="6">
    <location>
        <begin position="1"/>
        <end position="155"/>
    </location>
</feature>
<evidence type="ECO:0000256" key="4">
    <source>
        <dbReference type="ARBA" id="ARBA00023235"/>
    </source>
</evidence>
<dbReference type="AlphaFoldDB" id="A0A2M7RN89"/>
<evidence type="ECO:0000256" key="1">
    <source>
        <dbReference type="ARBA" id="ARBA00002388"/>
    </source>
</evidence>
<keyword evidence="3 5" id="KW-0697">Rotamase</keyword>
<evidence type="ECO:0000256" key="3">
    <source>
        <dbReference type="ARBA" id="ARBA00023110"/>
    </source>
</evidence>
<dbReference type="SUPFAM" id="SSF50891">
    <property type="entry name" value="Cyclophilin-like"/>
    <property type="match status" value="1"/>
</dbReference>
<proteinExistence type="inferred from homology"/>
<reference evidence="8" key="1">
    <citation type="submission" date="2017-09" db="EMBL/GenBank/DDBJ databases">
        <title>Depth-based differentiation of microbial function through sediment-hosted aquifers and enrichment of novel symbionts in the deep terrestrial subsurface.</title>
        <authorList>
            <person name="Probst A.J."/>
            <person name="Ladd B."/>
            <person name="Jarett J.K."/>
            <person name="Geller-Mcgrath D.E."/>
            <person name="Sieber C.M.K."/>
            <person name="Emerson J.B."/>
            <person name="Anantharaman K."/>
            <person name="Thomas B.C."/>
            <person name="Malmstrom R."/>
            <person name="Stieglmeier M."/>
            <person name="Klingl A."/>
            <person name="Woyke T."/>
            <person name="Ryan C.M."/>
            <person name="Banfield J.F."/>
        </authorList>
    </citation>
    <scope>NUCLEOTIDE SEQUENCE [LARGE SCALE GENOMIC DNA]</scope>
</reference>
<dbReference type="EC" id="5.2.1.8" evidence="5"/>
<dbReference type="EMBL" id="PFMI01000029">
    <property type="protein sequence ID" value="PIZ00950.1"/>
    <property type="molecule type" value="Genomic_DNA"/>
</dbReference>
<organism evidence="7 8">
    <name type="scientific">bacterium (Candidatus Gribaldobacteria) CG_4_10_14_0_8_um_filter_33_9</name>
    <dbReference type="NCBI Taxonomy" id="2014266"/>
    <lineage>
        <taxon>Bacteria</taxon>
        <taxon>Candidatus Gribaldobacteria</taxon>
    </lineage>
</organism>
<name>A0A2M7RN89_9BACT</name>
<comment type="function">
    <text evidence="1 5">PPIases accelerate the folding of proteins. It catalyzes the cis-trans isomerization of proline imidic peptide bonds in oligopeptides.</text>
</comment>
<comment type="similarity">
    <text evidence="2 5">Belongs to the cyclophilin-type PPIase family.</text>
</comment>
<dbReference type="Gene3D" id="2.40.100.10">
    <property type="entry name" value="Cyclophilin-like"/>
    <property type="match status" value="1"/>
</dbReference>
<sequence>MNHIITIKTNLGEIRFKTYDADAPKTVSNFITLAQKGFYDGIIFHRVIDGFMIQTGDPQGTGMGGPGYVFEDELNSQTDSYKQGYKKGVVAMANAGPNTNGSQFFIMNADYPLPNKYTIFGKVISGQDVVDAIAKSKTDSNDRPIFPVTMEKVLESESF</sequence>
<evidence type="ECO:0000313" key="8">
    <source>
        <dbReference type="Proteomes" id="UP000229371"/>
    </source>
</evidence>
<dbReference type="PRINTS" id="PR00153">
    <property type="entry name" value="CSAPPISMRASE"/>
</dbReference>
<keyword evidence="4 5" id="KW-0413">Isomerase</keyword>